<gene>
    <name evidence="1" type="ordered locus">Dret_1952</name>
</gene>
<organism evidence="1 2">
    <name type="scientific">Desulfohalobium retbaense (strain ATCC 49708 / DSM 5692 / JCM 16813 / HR100)</name>
    <dbReference type="NCBI Taxonomy" id="485915"/>
    <lineage>
        <taxon>Bacteria</taxon>
        <taxon>Pseudomonadati</taxon>
        <taxon>Thermodesulfobacteriota</taxon>
        <taxon>Desulfovibrionia</taxon>
        <taxon>Desulfovibrionales</taxon>
        <taxon>Desulfohalobiaceae</taxon>
        <taxon>Desulfohalobium</taxon>
    </lineage>
</organism>
<evidence type="ECO:0000313" key="2">
    <source>
        <dbReference type="Proteomes" id="UP000001052"/>
    </source>
</evidence>
<accession>C8X4L3</accession>
<evidence type="ECO:0000313" key="1">
    <source>
        <dbReference type="EMBL" id="ACV69236.1"/>
    </source>
</evidence>
<dbReference type="EMBL" id="CP001734">
    <property type="protein sequence ID" value="ACV69236.1"/>
    <property type="molecule type" value="Genomic_DNA"/>
</dbReference>
<dbReference type="HOGENOM" id="CLU_170182_0_0_7"/>
<proteinExistence type="predicted"/>
<dbReference type="AlphaFoldDB" id="C8X4L3"/>
<protein>
    <submittedName>
        <fullName evidence="1">Uncharacterized protein</fullName>
    </submittedName>
</protein>
<reference evidence="2" key="1">
    <citation type="submission" date="2009-09" db="EMBL/GenBank/DDBJ databases">
        <title>The complete chromosome of Desulfohalobium retbaense DSM 5692.</title>
        <authorList>
            <consortium name="US DOE Joint Genome Institute (JGI-PGF)"/>
            <person name="Lucas S."/>
            <person name="Copeland A."/>
            <person name="Lapidus A."/>
            <person name="Glavina del Rio T."/>
            <person name="Dalin E."/>
            <person name="Tice H."/>
            <person name="Bruce D."/>
            <person name="Goodwin L."/>
            <person name="Pitluck S."/>
            <person name="Kyrpides N."/>
            <person name="Mavromatis K."/>
            <person name="Ivanova N."/>
            <person name="Mikhailova N."/>
            <person name="Munk A.C."/>
            <person name="Brettin T."/>
            <person name="Detter J.C."/>
            <person name="Han C."/>
            <person name="Tapia R."/>
            <person name="Larimer F."/>
            <person name="Land M."/>
            <person name="Hauser L."/>
            <person name="Markowitz V."/>
            <person name="Cheng J.-F."/>
            <person name="Hugenholtz P."/>
            <person name="Woyke T."/>
            <person name="Wu D."/>
            <person name="Spring S."/>
            <person name="Klenk H.-P."/>
            <person name="Eisen J.A."/>
        </authorList>
    </citation>
    <scope>NUCLEOTIDE SEQUENCE [LARGE SCALE GENOMIC DNA]</scope>
    <source>
        <strain evidence="2">DSM 5692</strain>
    </source>
</reference>
<reference evidence="1 2" key="2">
    <citation type="journal article" date="2010" name="Stand. Genomic Sci.">
        <title>Complete genome sequence of Desulfohalobium retbaense type strain (HR(100)).</title>
        <authorList>
            <person name="Spring S."/>
            <person name="Nolan M."/>
            <person name="Lapidus A."/>
            <person name="Glavina Del Rio T."/>
            <person name="Copeland A."/>
            <person name="Tice H."/>
            <person name="Cheng J.F."/>
            <person name="Lucas S."/>
            <person name="Land M."/>
            <person name="Chen F."/>
            <person name="Bruce D."/>
            <person name="Goodwin L."/>
            <person name="Pitluck S."/>
            <person name="Ivanova N."/>
            <person name="Mavromatis K."/>
            <person name="Mikhailova N."/>
            <person name="Pati A."/>
            <person name="Chen A."/>
            <person name="Palaniappan K."/>
            <person name="Hauser L."/>
            <person name="Chang Y.J."/>
            <person name="Jeffries C.D."/>
            <person name="Munk C."/>
            <person name="Kiss H."/>
            <person name="Chain P."/>
            <person name="Han C."/>
            <person name="Brettin T."/>
            <person name="Detter J.C."/>
            <person name="Schuler E."/>
            <person name="Goker M."/>
            <person name="Rohde M."/>
            <person name="Bristow J."/>
            <person name="Eisen J.A."/>
            <person name="Markowitz V."/>
            <person name="Hugenholtz P."/>
            <person name="Kyrpides N.C."/>
            <person name="Klenk H.P."/>
        </authorList>
    </citation>
    <scope>NUCLEOTIDE SEQUENCE [LARGE SCALE GENOMIC DNA]</scope>
    <source>
        <strain evidence="1 2">DSM 5692</strain>
    </source>
</reference>
<dbReference type="KEGG" id="drt:Dret_1952"/>
<sequence length="112" mass="13542">MVASRLRSLVHWLKNRRRLKRETSPDAFRRATEEMLELIGMARGVWPGDSQFQTRLQRIEREMHQLQELTAQRRFRHLSLQKRLELRDSLQRSRQMLMHSLETVPPPTDRVQ</sequence>
<name>C8X4L3_DESRD</name>
<dbReference type="RefSeq" id="WP_015752379.1">
    <property type="nucleotide sequence ID" value="NC_013223.1"/>
</dbReference>
<dbReference type="STRING" id="485915.Dret_1952"/>
<keyword evidence="2" id="KW-1185">Reference proteome</keyword>
<dbReference type="Proteomes" id="UP000001052">
    <property type="component" value="Chromosome"/>
</dbReference>
<dbReference type="eggNOG" id="ENOG502ZIA9">
    <property type="taxonomic scope" value="Bacteria"/>
</dbReference>